<proteinExistence type="predicted"/>
<dbReference type="InterPro" id="IPR052108">
    <property type="entry name" value="MEGF/SIB"/>
</dbReference>
<dbReference type="InterPro" id="IPR008979">
    <property type="entry name" value="Galactose-bd-like_sf"/>
</dbReference>
<sequence length="659" mass="74045">MCLRRRMCKLLGVFPCLDQPKYSKLDRPHVPIVDNSQDCVAISPGFRDGRWIDELCEIFVTHPFICEKFPGPSPCLDPDREGWFGHNCRHKCQCDQSANCNKFDGSCARRCAPNRIGPSCQYELMRFSVDPSFAWLRDKSRATCNNEGLDSVRLTLDTAVHVNSIHLDLNDSNQLQNIEVIVNKLSHEYQQECTASGITTLVCNINDVIKEVKLSGSGVRHLCNYQIFEANVNFQVLNKTEAEIAWLNDRYAAATCNDEDKEVLDVTFDRPRKLSWITFYFNESDSLKNRSMSITSGATAQSFTHQCENPIISESRTLVDVYCPTDHLVNQLYLRGPGVALLCGIRFDNVRVEYSSDGVSSSRFSWLTDYNDKTCNHIDDDVVTVTLDTPIPLTWIRVVLKTETLDRIELRYKTMSSETHVQVCPYAHFAQVSFETFELHCQTPDLVSHLRLVGPAVKDLCSLYISQGRNVALKEAARESSTVNARHTDPSFAVDGLEENGTAVLTSDVSMCALTAIDTPSWWMVTLSLEAYVHSFKISHQGNDNMRGFSIVFVSNTGEQYTYTDNSGPPRPVYTVIPSPKISFKVQTVKIKAREGQPVSLCEVSILGETVCPDGQFGLRCEWACNCLHNFSCLPHSGGCPRGCARGFHGEDCYQPILY</sequence>
<comment type="caution">
    <text evidence="1">The sequence shown here is derived from an EMBL/GenBank/DDBJ whole genome shotgun (WGS) entry which is preliminary data.</text>
</comment>
<dbReference type="SUPFAM" id="SSF49785">
    <property type="entry name" value="Galactose-binding domain-like"/>
    <property type="match status" value="1"/>
</dbReference>
<dbReference type="InterPro" id="IPR016187">
    <property type="entry name" value="CTDL_fold"/>
</dbReference>
<accession>A0AAE0YC68</accession>
<organism evidence="1 2">
    <name type="scientific">Elysia crispata</name>
    <name type="common">lettuce slug</name>
    <dbReference type="NCBI Taxonomy" id="231223"/>
    <lineage>
        <taxon>Eukaryota</taxon>
        <taxon>Metazoa</taxon>
        <taxon>Spiralia</taxon>
        <taxon>Lophotrochozoa</taxon>
        <taxon>Mollusca</taxon>
        <taxon>Gastropoda</taxon>
        <taxon>Heterobranchia</taxon>
        <taxon>Euthyneura</taxon>
        <taxon>Panpulmonata</taxon>
        <taxon>Sacoglossa</taxon>
        <taxon>Placobranchoidea</taxon>
        <taxon>Plakobranchidae</taxon>
        <taxon>Elysia</taxon>
    </lineage>
</organism>
<dbReference type="Gene3D" id="2.60.120.260">
    <property type="entry name" value="Galactose-binding domain-like"/>
    <property type="match status" value="1"/>
</dbReference>
<gene>
    <name evidence="1" type="ORF">RRG08_025458</name>
</gene>
<evidence type="ECO:0000313" key="1">
    <source>
        <dbReference type="EMBL" id="KAK3740639.1"/>
    </source>
</evidence>
<dbReference type="PANTHER" id="PTHR24035:SF109">
    <property type="entry name" value="PROTEIN DRAPER"/>
    <property type="match status" value="1"/>
</dbReference>
<evidence type="ECO:0000313" key="2">
    <source>
        <dbReference type="Proteomes" id="UP001283361"/>
    </source>
</evidence>
<protein>
    <recommendedName>
        <fullName evidence="3">Fucolectin tachylectin-4 pentraxin-1 domain-containing protein</fullName>
    </recommendedName>
</protein>
<dbReference type="CDD" id="cd00037">
    <property type="entry name" value="CLECT"/>
    <property type="match status" value="1"/>
</dbReference>
<dbReference type="PANTHER" id="PTHR24035">
    <property type="entry name" value="MULTIPLE EPIDERMAL GROWTH FACTOR-LIKE DOMAINS PROTEIN"/>
    <property type="match status" value="1"/>
</dbReference>
<name>A0AAE0YC68_9GAST</name>
<keyword evidence="2" id="KW-1185">Reference proteome</keyword>
<dbReference type="SUPFAM" id="SSF56436">
    <property type="entry name" value="C-type lectin-like"/>
    <property type="match status" value="1"/>
</dbReference>
<dbReference type="Gene3D" id="2.170.300.10">
    <property type="entry name" value="Tie2 ligand-binding domain superfamily"/>
    <property type="match status" value="1"/>
</dbReference>
<dbReference type="AlphaFoldDB" id="A0AAE0YC68"/>
<dbReference type="EMBL" id="JAWDGP010006465">
    <property type="protein sequence ID" value="KAK3740639.1"/>
    <property type="molecule type" value="Genomic_DNA"/>
</dbReference>
<evidence type="ECO:0008006" key="3">
    <source>
        <dbReference type="Google" id="ProtNLM"/>
    </source>
</evidence>
<dbReference type="Proteomes" id="UP001283361">
    <property type="component" value="Unassembled WGS sequence"/>
</dbReference>
<reference evidence="1" key="1">
    <citation type="journal article" date="2023" name="G3 (Bethesda)">
        <title>A reference genome for the long-term kleptoplast-retaining sea slug Elysia crispata morphotype clarki.</title>
        <authorList>
            <person name="Eastman K.E."/>
            <person name="Pendleton A.L."/>
            <person name="Shaikh M.A."/>
            <person name="Suttiyut T."/>
            <person name="Ogas R."/>
            <person name="Tomko P."/>
            <person name="Gavelis G."/>
            <person name="Widhalm J.R."/>
            <person name="Wisecaver J.H."/>
        </authorList>
    </citation>
    <scope>NUCLEOTIDE SEQUENCE</scope>
    <source>
        <strain evidence="1">ECLA1</strain>
    </source>
</reference>